<dbReference type="SUPFAM" id="SSF47413">
    <property type="entry name" value="lambda repressor-like DNA-binding domains"/>
    <property type="match status" value="1"/>
</dbReference>
<dbReference type="Gene3D" id="1.10.260.40">
    <property type="entry name" value="lambda repressor-like DNA-binding domains"/>
    <property type="match status" value="1"/>
</dbReference>
<dbReference type="PANTHER" id="PTHR40661:SF3">
    <property type="entry name" value="FELS-1 PROPHAGE TRANSCRIPTIONAL REGULATOR"/>
    <property type="match status" value="1"/>
</dbReference>
<keyword evidence="5" id="KW-0614">Plasmid</keyword>
<dbReference type="EMBL" id="CP019912">
    <property type="protein sequence ID" value="AQW32698.1"/>
    <property type="molecule type" value="Genomic_DNA"/>
</dbReference>
<protein>
    <recommendedName>
        <fullName evidence="4">HTH cro/C1-type domain-containing protein</fullName>
    </recommendedName>
</protein>
<dbReference type="Proteomes" id="UP000189628">
    <property type="component" value="Plasmid unnamed"/>
</dbReference>
<dbReference type="Pfam" id="PF13443">
    <property type="entry name" value="HTH_26"/>
    <property type="match status" value="1"/>
</dbReference>
<dbReference type="PANTHER" id="PTHR40661">
    <property type="match status" value="1"/>
</dbReference>
<dbReference type="CDD" id="cd06529">
    <property type="entry name" value="S24_LexA-like"/>
    <property type="match status" value="1"/>
</dbReference>
<dbReference type="InterPro" id="IPR001387">
    <property type="entry name" value="Cro/C1-type_HTH"/>
</dbReference>
<evidence type="ECO:0000256" key="1">
    <source>
        <dbReference type="ARBA" id="ARBA00023015"/>
    </source>
</evidence>
<dbReference type="InterPro" id="IPR036286">
    <property type="entry name" value="LexA/Signal_pep-like_sf"/>
</dbReference>
<dbReference type="AlphaFoldDB" id="A0A1U9VPU4"/>
<feature type="domain" description="HTH cro/C1-type" evidence="4">
    <location>
        <begin position="8"/>
        <end position="67"/>
    </location>
</feature>
<keyword evidence="1" id="KW-0805">Transcription regulation</keyword>
<evidence type="ECO:0000256" key="2">
    <source>
        <dbReference type="ARBA" id="ARBA00023125"/>
    </source>
</evidence>
<dbReference type="CDD" id="cd00093">
    <property type="entry name" value="HTH_XRE"/>
    <property type="match status" value="1"/>
</dbReference>
<sequence>METWNHRLAKALKNSGMTKSAVAAETGVSVPTLSAWVGAGSITPASTITAENLIRVCRVLRIRPEWVLFREGPAEADADTEDFFDDFAMLQRLDVKASAGSGNLVFMETDKGRLAFRRDFLRQIGVREADAKIIYADGQSMEPKIPDGAVLLVDTSQTELRNNDIHVIRVDKEILVKRLRKEIGGGVWIVSDNPDKGRYPDILVTPEKEDHLAIIGRVFWMGARL</sequence>
<geneLocation type="plasmid" evidence="5">
    <name>unnamed</name>
</geneLocation>
<keyword evidence="3" id="KW-0804">Transcription</keyword>
<dbReference type="GO" id="GO:0003677">
    <property type="term" value="F:DNA binding"/>
    <property type="evidence" value="ECO:0007669"/>
    <property type="project" value="UniProtKB-KW"/>
</dbReference>
<evidence type="ECO:0000313" key="6">
    <source>
        <dbReference type="Proteomes" id="UP000189628"/>
    </source>
</evidence>
<evidence type="ECO:0000313" key="5">
    <source>
        <dbReference type="EMBL" id="AQW32698.1"/>
    </source>
</evidence>
<dbReference type="InterPro" id="IPR015927">
    <property type="entry name" value="Peptidase_S24_S26A/B/C"/>
</dbReference>
<keyword evidence="2" id="KW-0238">DNA-binding</keyword>
<dbReference type="InterPro" id="IPR010982">
    <property type="entry name" value="Lambda_DNA-bd_dom_sf"/>
</dbReference>
<dbReference type="SMART" id="SM00530">
    <property type="entry name" value="HTH_XRE"/>
    <property type="match status" value="1"/>
</dbReference>
<dbReference type="Pfam" id="PF00717">
    <property type="entry name" value="Peptidase_S24"/>
    <property type="match status" value="1"/>
</dbReference>
<proteinExistence type="predicted"/>
<dbReference type="InterPro" id="IPR039418">
    <property type="entry name" value="LexA-like"/>
</dbReference>
<dbReference type="RefSeq" id="WP_078223800.1">
    <property type="nucleotide sequence ID" value="NZ_CP019912.1"/>
</dbReference>
<dbReference type="PROSITE" id="PS50943">
    <property type="entry name" value="HTH_CROC1"/>
    <property type="match status" value="1"/>
</dbReference>
<evidence type="ECO:0000256" key="3">
    <source>
        <dbReference type="ARBA" id="ARBA00023163"/>
    </source>
</evidence>
<dbReference type="SUPFAM" id="SSF51306">
    <property type="entry name" value="LexA/Signal peptidase"/>
    <property type="match status" value="1"/>
</dbReference>
<dbReference type="Gene3D" id="2.10.109.10">
    <property type="entry name" value="Umud Fragment, subunit A"/>
    <property type="match status" value="1"/>
</dbReference>
<reference evidence="5 6" key="1">
    <citation type="submission" date="2017-02" db="EMBL/GenBank/DDBJ databases">
        <title>Blood Disease Bacterium A2-HR MARDI.</title>
        <authorList>
            <person name="Badrun R."/>
            <person name="Abu Bakar N."/>
            <person name="Laboh R."/>
        </authorList>
    </citation>
    <scope>NUCLEOTIDE SEQUENCE [LARGE SCALE GENOMIC DNA]</scope>
    <source>
        <strain evidence="5 6">A2-HR MARDI</strain>
        <plasmid evidence="6">Plasmid</plasmid>
    </source>
</reference>
<evidence type="ECO:0000259" key="4">
    <source>
        <dbReference type="PROSITE" id="PS50943"/>
    </source>
</evidence>
<name>A0A1U9VPU4_9RALS</name>
<accession>A0A1U9VPU4</accession>
<organism evidence="5 6">
    <name type="scientific">blood disease bacterium A2-HR MARDI</name>
    <dbReference type="NCBI Taxonomy" id="1944648"/>
    <lineage>
        <taxon>Bacteria</taxon>
        <taxon>Pseudomonadati</taxon>
        <taxon>Pseudomonadota</taxon>
        <taxon>Betaproteobacteria</taxon>
        <taxon>Burkholderiales</taxon>
        <taxon>Burkholderiaceae</taxon>
        <taxon>Ralstonia</taxon>
        <taxon>Ralstonia solanacearum species complex</taxon>
    </lineage>
</organism>
<gene>
    <name evidence="5" type="ORF">B0B51_23245</name>
</gene>